<dbReference type="Pfam" id="PF13858">
    <property type="entry name" value="DUF4199"/>
    <property type="match status" value="1"/>
</dbReference>
<gene>
    <name evidence="2" type="ORF">CLV98_102452</name>
</gene>
<organism evidence="2 3">
    <name type="scientific">Dyadobacter jejuensis</name>
    <dbReference type="NCBI Taxonomy" id="1082580"/>
    <lineage>
        <taxon>Bacteria</taxon>
        <taxon>Pseudomonadati</taxon>
        <taxon>Bacteroidota</taxon>
        <taxon>Cytophagia</taxon>
        <taxon>Cytophagales</taxon>
        <taxon>Spirosomataceae</taxon>
        <taxon>Dyadobacter</taxon>
    </lineage>
</organism>
<dbReference type="Proteomes" id="UP000245880">
    <property type="component" value="Unassembled WGS sequence"/>
</dbReference>
<keyword evidence="1" id="KW-0472">Membrane</keyword>
<evidence type="ECO:0000313" key="3">
    <source>
        <dbReference type="Proteomes" id="UP000245880"/>
    </source>
</evidence>
<comment type="caution">
    <text evidence="2">The sequence shown here is derived from an EMBL/GenBank/DDBJ whole genome shotgun (WGS) entry which is preliminary data.</text>
</comment>
<dbReference type="AlphaFoldDB" id="A0A316AQ48"/>
<sequence length="175" mass="19850">MLKLPMLFGLITGVLVFAFFLGIYFMGIVPLGNNKILDFGIHVIMMASACWYYRKKVGKGLLHLWEALTICYIVNTIASFIAGWLIYLFVTYVDPTIFTRYLAEMATLLEAGKAELVKNIGEAEYAKMFASIQQMDKSEIITDEISKKTVMAIIPILIISLIFRQQDYGVFHKKA</sequence>
<dbReference type="InterPro" id="IPR025250">
    <property type="entry name" value="DUF4199"/>
</dbReference>
<proteinExistence type="predicted"/>
<evidence type="ECO:0000256" key="1">
    <source>
        <dbReference type="SAM" id="Phobius"/>
    </source>
</evidence>
<keyword evidence="1" id="KW-0812">Transmembrane</keyword>
<accession>A0A316AQ48</accession>
<feature type="transmembrane region" description="Helical" evidence="1">
    <location>
        <begin position="7"/>
        <end position="30"/>
    </location>
</feature>
<feature type="transmembrane region" description="Helical" evidence="1">
    <location>
        <begin position="65"/>
        <end position="90"/>
    </location>
</feature>
<keyword evidence="3" id="KW-1185">Reference proteome</keyword>
<protein>
    <submittedName>
        <fullName evidence="2">Uncharacterized protein DUF4199</fullName>
    </submittedName>
</protein>
<name>A0A316AQ48_9BACT</name>
<evidence type="ECO:0000313" key="2">
    <source>
        <dbReference type="EMBL" id="PWJ59618.1"/>
    </source>
</evidence>
<dbReference type="EMBL" id="QGDT01000002">
    <property type="protein sequence ID" value="PWJ59618.1"/>
    <property type="molecule type" value="Genomic_DNA"/>
</dbReference>
<reference evidence="2 3" key="1">
    <citation type="submission" date="2018-03" db="EMBL/GenBank/DDBJ databases">
        <title>Genomic Encyclopedia of Archaeal and Bacterial Type Strains, Phase II (KMG-II): from individual species to whole genera.</title>
        <authorList>
            <person name="Goeker M."/>
        </authorList>
    </citation>
    <scope>NUCLEOTIDE SEQUENCE [LARGE SCALE GENOMIC DNA]</scope>
    <source>
        <strain evidence="2 3">DSM 100346</strain>
    </source>
</reference>
<keyword evidence="1" id="KW-1133">Transmembrane helix</keyword>